<reference evidence="1" key="1">
    <citation type="submission" date="2021-01" db="EMBL/GenBank/DDBJ databases">
        <authorList>
            <person name="Lovell J.T."/>
            <person name="Bentley N."/>
            <person name="Bhattarai G."/>
            <person name="Jenkins J.W."/>
            <person name="Sreedasyam A."/>
            <person name="Alarcon Y."/>
            <person name="Bock C."/>
            <person name="Boston L."/>
            <person name="Carlson J."/>
            <person name="Cervantes K."/>
            <person name="Clermont K."/>
            <person name="Krom N."/>
            <person name="Kubenka K."/>
            <person name="Mamidi S."/>
            <person name="Mattison C."/>
            <person name="Monteros M."/>
            <person name="Pisani C."/>
            <person name="Plott C."/>
            <person name="Rajasekar S."/>
            <person name="Rhein H.S."/>
            <person name="Rohla C."/>
            <person name="Song M."/>
            <person name="Hilaire R.S."/>
            <person name="Shu S."/>
            <person name="Wells L."/>
            <person name="Wang X."/>
            <person name="Webber J."/>
            <person name="Heerema R.J."/>
            <person name="Klein P."/>
            <person name="Conner P."/>
            <person name="Grauke L."/>
            <person name="Grimwood J."/>
            <person name="Schmutz J."/>
            <person name="Randall J.J."/>
        </authorList>
    </citation>
    <scope>NUCLEOTIDE SEQUENCE</scope>
    <source>
        <tissue evidence="1">Leaf</tissue>
    </source>
</reference>
<proteinExistence type="predicted"/>
<gene>
    <name evidence="1" type="ORF">I3842_16G084200</name>
</gene>
<dbReference type="Proteomes" id="UP000811246">
    <property type="component" value="Chromosome 16"/>
</dbReference>
<dbReference type="AlphaFoldDB" id="A0A922A0Y3"/>
<name>A0A922A0Y3_CARIL</name>
<dbReference type="EMBL" id="CM031840">
    <property type="protein sequence ID" value="KAG6672937.1"/>
    <property type="molecule type" value="Genomic_DNA"/>
</dbReference>
<organism evidence="1 2">
    <name type="scientific">Carya illinoinensis</name>
    <name type="common">Pecan</name>
    <dbReference type="NCBI Taxonomy" id="32201"/>
    <lineage>
        <taxon>Eukaryota</taxon>
        <taxon>Viridiplantae</taxon>
        <taxon>Streptophyta</taxon>
        <taxon>Embryophyta</taxon>
        <taxon>Tracheophyta</taxon>
        <taxon>Spermatophyta</taxon>
        <taxon>Magnoliopsida</taxon>
        <taxon>eudicotyledons</taxon>
        <taxon>Gunneridae</taxon>
        <taxon>Pentapetalae</taxon>
        <taxon>rosids</taxon>
        <taxon>fabids</taxon>
        <taxon>Fagales</taxon>
        <taxon>Juglandaceae</taxon>
        <taxon>Carya</taxon>
    </lineage>
</organism>
<protein>
    <submittedName>
        <fullName evidence="1">Uncharacterized protein</fullName>
    </submittedName>
</protein>
<evidence type="ECO:0000313" key="1">
    <source>
        <dbReference type="EMBL" id="KAG6672937.1"/>
    </source>
</evidence>
<sequence length="96" mass="10576">MTVFEAHVLIDVNTCIFPVRIKEEARELGTIIEVISKILRCDAQRRGTTCCVGDKENAQGSSIKKRHLGLADTAKLSRPHIQDPPGITILQVANLL</sequence>
<comment type="caution">
    <text evidence="1">The sequence shown here is derived from an EMBL/GenBank/DDBJ whole genome shotgun (WGS) entry which is preliminary data.</text>
</comment>
<evidence type="ECO:0000313" key="2">
    <source>
        <dbReference type="Proteomes" id="UP000811246"/>
    </source>
</evidence>
<accession>A0A922A0Y3</accession>